<sequence>MAEEVDKLIKQANQLMEKEEFAKAMSKFDKAAKTEPSNAEAWFGKAEAAILVPKAKLEDILEAYNKAAELDPKNPVYQSSMGSFCIDAGMFDEAEAAYSKAAEIDPDNAPYYYSEYAVEMFKRAPIVLEDTMDDATEEMIMKKSLRFLLKSIGLEESDALELLQRK</sequence>
<dbReference type="SMART" id="SM00028">
    <property type="entry name" value="TPR"/>
    <property type="match status" value="3"/>
</dbReference>
<dbReference type="Pfam" id="PF13181">
    <property type="entry name" value="TPR_8"/>
    <property type="match status" value="1"/>
</dbReference>
<feature type="repeat" description="TPR" evidence="3">
    <location>
        <begin position="75"/>
        <end position="108"/>
    </location>
</feature>
<comment type="caution">
    <text evidence="4">The sequence shown here is derived from an EMBL/GenBank/DDBJ whole genome shotgun (WGS) entry which is preliminary data.</text>
</comment>
<feature type="repeat" description="TPR" evidence="3">
    <location>
        <begin position="5"/>
        <end position="38"/>
    </location>
</feature>
<keyword evidence="1" id="KW-0677">Repeat</keyword>
<gene>
    <name evidence="4" type="ORF">A3207_07420</name>
</gene>
<dbReference type="AlphaFoldDB" id="A0A8J8PGL7"/>
<evidence type="ECO:0000256" key="2">
    <source>
        <dbReference type="ARBA" id="ARBA00022803"/>
    </source>
</evidence>
<evidence type="ECO:0000313" key="5">
    <source>
        <dbReference type="Proteomes" id="UP000752814"/>
    </source>
</evidence>
<dbReference type="Pfam" id="PF13432">
    <property type="entry name" value="TPR_16"/>
    <property type="match status" value="1"/>
</dbReference>
<dbReference type="Proteomes" id="UP000752814">
    <property type="component" value="Unassembled WGS sequence"/>
</dbReference>
<evidence type="ECO:0000256" key="3">
    <source>
        <dbReference type="PROSITE-ProRule" id="PRU00339"/>
    </source>
</evidence>
<dbReference type="Gene3D" id="1.25.40.10">
    <property type="entry name" value="Tetratricopeptide repeat domain"/>
    <property type="match status" value="2"/>
</dbReference>
<reference evidence="4" key="1">
    <citation type="submission" date="2016-03" db="EMBL/GenBank/DDBJ databases">
        <authorList>
            <person name="Borrel G."/>
            <person name="Mccann A."/>
            <person name="O'Toole P.W."/>
        </authorList>
    </citation>
    <scope>NUCLEOTIDE SEQUENCE</scope>
    <source>
        <strain evidence="4">183</strain>
    </source>
</reference>
<dbReference type="InterPro" id="IPR019734">
    <property type="entry name" value="TPR_rpt"/>
</dbReference>
<dbReference type="EMBL" id="LVVT01000007">
    <property type="protein sequence ID" value="TQS84132.1"/>
    <property type="molecule type" value="Genomic_DNA"/>
</dbReference>
<name>A0A8J8PGL7_9ARCH</name>
<evidence type="ECO:0000256" key="1">
    <source>
        <dbReference type="ARBA" id="ARBA00022737"/>
    </source>
</evidence>
<dbReference type="PANTHER" id="PTHR44943">
    <property type="entry name" value="CELLULOSE SYNTHASE OPERON PROTEIN C"/>
    <property type="match status" value="1"/>
</dbReference>
<protein>
    <recommendedName>
        <fullName evidence="6">Tetratricopeptide repeat protein</fullName>
    </recommendedName>
</protein>
<dbReference type="InterPro" id="IPR011990">
    <property type="entry name" value="TPR-like_helical_dom_sf"/>
</dbReference>
<keyword evidence="2 3" id="KW-0802">TPR repeat</keyword>
<dbReference type="PANTHER" id="PTHR44943:SF8">
    <property type="entry name" value="TPR REPEAT-CONTAINING PROTEIN MJ0263"/>
    <property type="match status" value="1"/>
</dbReference>
<proteinExistence type="predicted"/>
<dbReference type="PROSITE" id="PS50005">
    <property type="entry name" value="TPR"/>
    <property type="match status" value="2"/>
</dbReference>
<accession>A0A8J8PGL7</accession>
<evidence type="ECO:0000313" key="4">
    <source>
        <dbReference type="EMBL" id="TQS84132.1"/>
    </source>
</evidence>
<dbReference type="InterPro" id="IPR051685">
    <property type="entry name" value="Ycf3/AcsC/BcsC/TPR_MFPF"/>
</dbReference>
<organism evidence="4 5">
    <name type="scientific">Candidatus Methanomassiliicoccus intestinalis</name>
    <dbReference type="NCBI Taxonomy" id="1406512"/>
    <lineage>
        <taxon>Archaea</taxon>
        <taxon>Methanobacteriati</taxon>
        <taxon>Thermoplasmatota</taxon>
        <taxon>Thermoplasmata</taxon>
        <taxon>Methanomassiliicoccales</taxon>
        <taxon>Methanomassiliicoccaceae</taxon>
        <taxon>Methanomassiliicoccus</taxon>
    </lineage>
</organism>
<evidence type="ECO:0008006" key="6">
    <source>
        <dbReference type="Google" id="ProtNLM"/>
    </source>
</evidence>
<dbReference type="RefSeq" id="WP_400194924.1">
    <property type="nucleotide sequence ID" value="NZ_CAYAYE010000028.1"/>
</dbReference>
<dbReference type="SUPFAM" id="SSF48452">
    <property type="entry name" value="TPR-like"/>
    <property type="match status" value="1"/>
</dbReference>